<evidence type="ECO:0000313" key="2">
    <source>
        <dbReference type="Proteomes" id="UP000318294"/>
    </source>
</evidence>
<dbReference type="Proteomes" id="UP000318294">
    <property type="component" value="Unassembled WGS sequence"/>
</dbReference>
<sequence>MRRLVPEIERLRAAGAAWSDLMPWLSQRLGVPIADDKGARAVQKLFRRAVAKEGCHESQR</sequence>
<evidence type="ECO:0000313" key="1">
    <source>
        <dbReference type="EMBL" id="TSE35152.1"/>
    </source>
</evidence>
<reference evidence="1 2" key="1">
    <citation type="submission" date="2019-07" db="EMBL/GenBank/DDBJ databases">
        <title>Tepidimonas charontis SPSP-6 draft genome.</title>
        <authorList>
            <person name="Da Costa M.S."/>
            <person name="Froufe H.J.C."/>
            <person name="Egas C."/>
            <person name="Albuquerque L."/>
        </authorList>
    </citation>
    <scope>NUCLEOTIDE SEQUENCE [LARGE SCALE GENOMIC DNA]</scope>
    <source>
        <strain evidence="1 2">SPSP-6</strain>
    </source>
</reference>
<proteinExistence type="predicted"/>
<comment type="caution">
    <text evidence="1">The sequence shown here is derived from an EMBL/GenBank/DDBJ whole genome shotgun (WGS) entry which is preliminary data.</text>
</comment>
<accession>A0A554XH54</accession>
<keyword evidence="2" id="KW-1185">Reference proteome</keyword>
<protein>
    <submittedName>
        <fullName evidence="1">Uncharacterized protein</fullName>
    </submittedName>
</protein>
<name>A0A554XH54_9BURK</name>
<dbReference type="AlphaFoldDB" id="A0A554XH54"/>
<organism evidence="1 2">
    <name type="scientific">Tepidimonas charontis</name>
    <dbReference type="NCBI Taxonomy" id="2267262"/>
    <lineage>
        <taxon>Bacteria</taxon>
        <taxon>Pseudomonadati</taxon>
        <taxon>Pseudomonadota</taxon>
        <taxon>Betaproteobacteria</taxon>
        <taxon>Burkholderiales</taxon>
        <taxon>Tepidimonas</taxon>
    </lineage>
</organism>
<gene>
    <name evidence="1" type="ORF">Tchar_00941</name>
</gene>
<dbReference type="EMBL" id="VJON01000010">
    <property type="protein sequence ID" value="TSE35152.1"/>
    <property type="molecule type" value="Genomic_DNA"/>
</dbReference>